<sequence>MMWMDVDAALAEVPVNLMPLTSDTDFKTIDEGIAFGESGMTLFWHFTTTAGATSVKAVTPTTGGDYDWAHKDHGMYTIEIPASGGGDINNDSEGFGYFTGVCDSVLPWRGPTIGFRDANLNALLVDNAFSATRGLSGTALPAAAADDVGGLPISDAGELDLDTQLANTNEVTAARMGALTDWLEGERLDLILDIIAADTTTDIPGLLSTVDTKQDTAQTDLDTITGTGGVFIGTDAMDRSGTLDVNTKTITAAAITAAAIATDAVDADALAADALAEIKAEVNAA</sequence>
<organism evidence="1">
    <name type="scientific">marine sediment metagenome</name>
    <dbReference type="NCBI Taxonomy" id="412755"/>
    <lineage>
        <taxon>unclassified sequences</taxon>
        <taxon>metagenomes</taxon>
        <taxon>ecological metagenomes</taxon>
    </lineage>
</organism>
<proteinExistence type="predicted"/>
<evidence type="ECO:0000313" key="1">
    <source>
        <dbReference type="EMBL" id="GAF89470.1"/>
    </source>
</evidence>
<dbReference type="EMBL" id="BARS01015350">
    <property type="protein sequence ID" value="GAF89470.1"/>
    <property type="molecule type" value="Genomic_DNA"/>
</dbReference>
<feature type="non-terminal residue" evidence="1">
    <location>
        <position position="285"/>
    </location>
</feature>
<accession>X0ULY5</accession>
<reference evidence="1" key="1">
    <citation type="journal article" date="2014" name="Front. Microbiol.">
        <title>High frequency of phylogenetically diverse reductive dehalogenase-homologous genes in deep subseafloor sedimentary metagenomes.</title>
        <authorList>
            <person name="Kawai M."/>
            <person name="Futagami T."/>
            <person name="Toyoda A."/>
            <person name="Takaki Y."/>
            <person name="Nishi S."/>
            <person name="Hori S."/>
            <person name="Arai W."/>
            <person name="Tsubouchi T."/>
            <person name="Morono Y."/>
            <person name="Uchiyama I."/>
            <person name="Ito T."/>
            <person name="Fujiyama A."/>
            <person name="Inagaki F."/>
            <person name="Takami H."/>
        </authorList>
    </citation>
    <scope>NUCLEOTIDE SEQUENCE</scope>
    <source>
        <strain evidence="1">Expedition CK06-06</strain>
    </source>
</reference>
<gene>
    <name evidence="1" type="ORF">S01H1_25413</name>
</gene>
<dbReference type="AlphaFoldDB" id="X0ULY5"/>
<comment type="caution">
    <text evidence="1">The sequence shown here is derived from an EMBL/GenBank/DDBJ whole genome shotgun (WGS) entry which is preliminary data.</text>
</comment>
<protein>
    <submittedName>
        <fullName evidence="1">Uncharacterized protein</fullName>
    </submittedName>
</protein>
<name>X0ULY5_9ZZZZ</name>